<feature type="non-terminal residue" evidence="2">
    <location>
        <position position="25"/>
    </location>
</feature>
<reference evidence="2 3" key="1">
    <citation type="submission" date="2019-03" db="EMBL/GenBank/DDBJ databases">
        <title>Single cell metagenomics reveals metabolic interactions within the superorganism composed of flagellate Streblomastix strix and complex community of Bacteroidetes bacteria on its surface.</title>
        <authorList>
            <person name="Treitli S.C."/>
            <person name="Kolisko M."/>
            <person name="Husnik F."/>
            <person name="Keeling P."/>
            <person name="Hampl V."/>
        </authorList>
    </citation>
    <scope>NUCLEOTIDE SEQUENCE [LARGE SCALE GENOMIC DNA]</scope>
    <source>
        <strain evidence="2">ST1C</strain>
    </source>
</reference>
<protein>
    <submittedName>
        <fullName evidence="2">Uncharacterized protein</fullName>
    </submittedName>
</protein>
<accession>A0A5J4TTG0</accession>
<name>A0A5J4TTG0_9EUKA</name>
<feature type="region of interest" description="Disordered" evidence="1">
    <location>
        <begin position="1"/>
        <end position="25"/>
    </location>
</feature>
<sequence length="25" mass="2754">MASTEDSDAQRKSNVKIENQSSEAK</sequence>
<organism evidence="2 3">
    <name type="scientific">Streblomastix strix</name>
    <dbReference type="NCBI Taxonomy" id="222440"/>
    <lineage>
        <taxon>Eukaryota</taxon>
        <taxon>Metamonada</taxon>
        <taxon>Preaxostyla</taxon>
        <taxon>Oxymonadida</taxon>
        <taxon>Streblomastigidae</taxon>
        <taxon>Streblomastix</taxon>
    </lineage>
</organism>
<evidence type="ECO:0000313" key="2">
    <source>
        <dbReference type="EMBL" id="KAA6361203.1"/>
    </source>
</evidence>
<dbReference type="AlphaFoldDB" id="A0A5J4TTG0"/>
<comment type="caution">
    <text evidence="2">The sequence shown here is derived from an EMBL/GenBank/DDBJ whole genome shotgun (WGS) entry which is preliminary data.</text>
</comment>
<gene>
    <name evidence="2" type="ORF">EZS28_043269</name>
</gene>
<dbReference type="EMBL" id="SNRW01025885">
    <property type="protein sequence ID" value="KAA6361203.1"/>
    <property type="molecule type" value="Genomic_DNA"/>
</dbReference>
<evidence type="ECO:0000313" key="3">
    <source>
        <dbReference type="Proteomes" id="UP000324800"/>
    </source>
</evidence>
<evidence type="ECO:0000256" key="1">
    <source>
        <dbReference type="SAM" id="MobiDB-lite"/>
    </source>
</evidence>
<proteinExistence type="predicted"/>
<feature type="compositionally biased region" description="Polar residues" evidence="1">
    <location>
        <begin position="16"/>
        <end position="25"/>
    </location>
</feature>
<dbReference type="Proteomes" id="UP000324800">
    <property type="component" value="Unassembled WGS sequence"/>
</dbReference>